<dbReference type="EMBL" id="FWXB01000025">
    <property type="protein sequence ID" value="SMC14396.1"/>
    <property type="molecule type" value="Genomic_DNA"/>
</dbReference>
<accession>A0A1X7BXG7</accession>
<keyword evidence="3" id="KW-1185">Reference proteome</keyword>
<protein>
    <recommendedName>
        <fullName evidence="4">DUF4760 domain-containing protein</fullName>
    </recommendedName>
</protein>
<keyword evidence="1" id="KW-0812">Transmembrane</keyword>
<sequence length="154" mass="18529">MFWLEALSYIVTILGFPAAVFVIWREERLRRKNEMSELHRNLSEEYDNFLRLVMDNSDLLLLSRSSLPEPVSDEQRERTEVIFRMLVSLFEKAFIILHTDDMEGDARRRWSSWDDDMNEWCRRADFRQSLPDLLEGEDEEFTRYLLNLSETNAK</sequence>
<proteinExistence type="predicted"/>
<evidence type="ECO:0000313" key="2">
    <source>
        <dbReference type="EMBL" id="SMC14396.1"/>
    </source>
</evidence>
<dbReference type="AlphaFoldDB" id="A0A1X7BXG7"/>
<gene>
    <name evidence="2" type="ORF">ROA7745_04263</name>
</gene>
<keyword evidence="1" id="KW-0472">Membrane</keyword>
<reference evidence="2 3" key="1">
    <citation type="submission" date="2017-03" db="EMBL/GenBank/DDBJ databases">
        <authorList>
            <person name="Afonso C.L."/>
            <person name="Miller P.J."/>
            <person name="Scott M.A."/>
            <person name="Spackman E."/>
            <person name="Goraichik I."/>
            <person name="Dimitrov K.M."/>
            <person name="Suarez D.L."/>
            <person name="Swayne D.E."/>
        </authorList>
    </citation>
    <scope>NUCLEOTIDE SEQUENCE [LARGE SCALE GENOMIC DNA]</scope>
    <source>
        <strain evidence="2 3">CECT 7745</strain>
    </source>
</reference>
<feature type="transmembrane region" description="Helical" evidence="1">
    <location>
        <begin position="6"/>
        <end position="24"/>
    </location>
</feature>
<dbReference type="Proteomes" id="UP000193224">
    <property type="component" value="Unassembled WGS sequence"/>
</dbReference>
<keyword evidence="1" id="KW-1133">Transmembrane helix</keyword>
<organism evidence="2 3">
    <name type="scientific">Roseovarius aestuarii</name>
    <dbReference type="NCBI Taxonomy" id="475083"/>
    <lineage>
        <taxon>Bacteria</taxon>
        <taxon>Pseudomonadati</taxon>
        <taxon>Pseudomonadota</taxon>
        <taxon>Alphaproteobacteria</taxon>
        <taxon>Rhodobacterales</taxon>
        <taxon>Roseobacteraceae</taxon>
        <taxon>Roseovarius</taxon>
    </lineage>
</organism>
<dbReference type="RefSeq" id="WP_085802295.1">
    <property type="nucleotide sequence ID" value="NZ_FWXB01000025.1"/>
</dbReference>
<evidence type="ECO:0008006" key="4">
    <source>
        <dbReference type="Google" id="ProtNLM"/>
    </source>
</evidence>
<dbReference type="OrthoDB" id="8560762at2"/>
<evidence type="ECO:0000313" key="3">
    <source>
        <dbReference type="Proteomes" id="UP000193224"/>
    </source>
</evidence>
<name>A0A1X7BXG7_9RHOB</name>
<evidence type="ECO:0000256" key="1">
    <source>
        <dbReference type="SAM" id="Phobius"/>
    </source>
</evidence>